<evidence type="ECO:0000313" key="2">
    <source>
        <dbReference type="EMBL" id="KAF2104477.1"/>
    </source>
</evidence>
<protein>
    <recommendedName>
        <fullName evidence="4">F-box domain-containing protein</fullName>
    </recommendedName>
</protein>
<dbReference type="OrthoDB" id="3946696at2759"/>
<gene>
    <name evidence="2" type="ORF">NA57DRAFT_51300</name>
</gene>
<name>A0A9P4IU29_9PEZI</name>
<reference evidence="2" key="1">
    <citation type="journal article" date="2020" name="Stud. Mycol.">
        <title>101 Dothideomycetes genomes: a test case for predicting lifestyles and emergence of pathogens.</title>
        <authorList>
            <person name="Haridas S."/>
            <person name="Albert R."/>
            <person name="Binder M."/>
            <person name="Bloem J."/>
            <person name="Labutti K."/>
            <person name="Salamov A."/>
            <person name="Andreopoulos B."/>
            <person name="Baker S."/>
            <person name="Barry K."/>
            <person name="Bills G."/>
            <person name="Bluhm B."/>
            <person name="Cannon C."/>
            <person name="Castanera R."/>
            <person name="Culley D."/>
            <person name="Daum C."/>
            <person name="Ezra D."/>
            <person name="Gonzalez J."/>
            <person name="Henrissat B."/>
            <person name="Kuo A."/>
            <person name="Liang C."/>
            <person name="Lipzen A."/>
            <person name="Lutzoni F."/>
            <person name="Magnuson J."/>
            <person name="Mondo S."/>
            <person name="Nolan M."/>
            <person name="Ohm R."/>
            <person name="Pangilinan J."/>
            <person name="Park H.-J."/>
            <person name="Ramirez L."/>
            <person name="Alfaro M."/>
            <person name="Sun H."/>
            <person name="Tritt A."/>
            <person name="Yoshinaga Y."/>
            <person name="Zwiers L.-H."/>
            <person name="Turgeon B."/>
            <person name="Goodwin S."/>
            <person name="Spatafora J."/>
            <person name="Crous P."/>
            <person name="Grigoriev I."/>
        </authorList>
    </citation>
    <scope>NUCLEOTIDE SEQUENCE</scope>
    <source>
        <strain evidence="2">CBS 133067</strain>
    </source>
</reference>
<feature type="compositionally biased region" description="Polar residues" evidence="1">
    <location>
        <begin position="7"/>
        <end position="19"/>
    </location>
</feature>
<dbReference type="InterPro" id="IPR038883">
    <property type="entry name" value="AN11006-like"/>
</dbReference>
<comment type="caution">
    <text evidence="2">The sequence shown here is derived from an EMBL/GenBank/DDBJ whole genome shotgun (WGS) entry which is preliminary data.</text>
</comment>
<accession>A0A9P4IU29</accession>
<evidence type="ECO:0000256" key="1">
    <source>
        <dbReference type="SAM" id="MobiDB-lite"/>
    </source>
</evidence>
<evidence type="ECO:0008006" key="4">
    <source>
        <dbReference type="Google" id="ProtNLM"/>
    </source>
</evidence>
<dbReference type="PANTHER" id="PTHR42085">
    <property type="entry name" value="F-BOX DOMAIN-CONTAINING PROTEIN"/>
    <property type="match status" value="1"/>
</dbReference>
<dbReference type="EMBL" id="ML978121">
    <property type="protein sequence ID" value="KAF2104477.1"/>
    <property type="molecule type" value="Genomic_DNA"/>
</dbReference>
<evidence type="ECO:0000313" key="3">
    <source>
        <dbReference type="Proteomes" id="UP000799772"/>
    </source>
</evidence>
<dbReference type="PANTHER" id="PTHR42085:SF1">
    <property type="entry name" value="F-BOX DOMAIN-CONTAINING PROTEIN"/>
    <property type="match status" value="1"/>
</dbReference>
<dbReference type="AlphaFoldDB" id="A0A9P4IU29"/>
<sequence>MARRQRNQANSKGSENSSAKPLYSAKELQPYRRFPKLYGERKYAKNFTPQPFRLLDLPFEIREIIFRNLLILDGPIEFCPLSADPDKSDNLLRANSLRKGPSTCEYHRTIQPLLSVLRTCKLINDETAPMFYGENEFRFTGKDDWIILNAFLVTIGKCNMACIKRIAVKLPHLHEHGDEIDSSISGRWNLRYLLGRFGLQWPNLNIYRHCGAIAGACGLLELVQNLQRLTVVVSEDLDDEPAPTDSDVHDRVLMRKKPKLSFPLEAEEKFALLERLAKNIKGLKVTIILLQAISEDAQYYTSPGQDHYRFHDIDHADRLPLVRWARSLGWDVLTQWQDQLGRYPVEEEDFVCG</sequence>
<dbReference type="Proteomes" id="UP000799772">
    <property type="component" value="Unassembled WGS sequence"/>
</dbReference>
<keyword evidence="3" id="KW-1185">Reference proteome</keyword>
<organism evidence="2 3">
    <name type="scientific">Rhizodiscina lignyota</name>
    <dbReference type="NCBI Taxonomy" id="1504668"/>
    <lineage>
        <taxon>Eukaryota</taxon>
        <taxon>Fungi</taxon>
        <taxon>Dikarya</taxon>
        <taxon>Ascomycota</taxon>
        <taxon>Pezizomycotina</taxon>
        <taxon>Dothideomycetes</taxon>
        <taxon>Pleosporomycetidae</taxon>
        <taxon>Aulographales</taxon>
        <taxon>Rhizodiscinaceae</taxon>
        <taxon>Rhizodiscina</taxon>
    </lineage>
</organism>
<feature type="region of interest" description="Disordered" evidence="1">
    <location>
        <begin position="1"/>
        <end position="22"/>
    </location>
</feature>
<proteinExistence type="predicted"/>